<protein>
    <submittedName>
        <fullName evidence="1">Uncharacterized protein</fullName>
    </submittedName>
</protein>
<comment type="caution">
    <text evidence="1">The sequence shown here is derived from an EMBL/GenBank/DDBJ whole genome shotgun (WGS) entry which is preliminary data.</text>
</comment>
<organism evidence="1 2">
    <name type="scientific">Paenibacillus nicotianae</name>
    <dbReference type="NCBI Taxonomy" id="1526551"/>
    <lineage>
        <taxon>Bacteria</taxon>
        <taxon>Bacillati</taxon>
        <taxon>Bacillota</taxon>
        <taxon>Bacilli</taxon>
        <taxon>Bacillales</taxon>
        <taxon>Paenibacillaceae</taxon>
        <taxon>Paenibacillus</taxon>
    </lineage>
</organism>
<proteinExistence type="predicted"/>
<dbReference type="EMBL" id="JBHUGF010000010">
    <property type="protein sequence ID" value="MFD1990603.1"/>
    <property type="molecule type" value="Genomic_DNA"/>
</dbReference>
<dbReference type="Proteomes" id="UP001597403">
    <property type="component" value="Unassembled WGS sequence"/>
</dbReference>
<gene>
    <name evidence="1" type="ORF">ACFSGI_11595</name>
</gene>
<sequence length="63" mass="7269">MLLTNATGQDAISDVLEAINTNDKDKLPQVGESWKRVWAYYDDVDQSMYNLYESIKKLEIQAE</sequence>
<name>A0ABW4UT33_9BACL</name>
<evidence type="ECO:0000313" key="1">
    <source>
        <dbReference type="EMBL" id="MFD1990603.1"/>
    </source>
</evidence>
<reference evidence="2" key="1">
    <citation type="journal article" date="2019" name="Int. J. Syst. Evol. Microbiol.">
        <title>The Global Catalogue of Microorganisms (GCM) 10K type strain sequencing project: providing services to taxonomists for standard genome sequencing and annotation.</title>
        <authorList>
            <consortium name="The Broad Institute Genomics Platform"/>
            <consortium name="The Broad Institute Genome Sequencing Center for Infectious Disease"/>
            <person name="Wu L."/>
            <person name="Ma J."/>
        </authorList>
    </citation>
    <scope>NUCLEOTIDE SEQUENCE [LARGE SCALE GENOMIC DNA]</scope>
    <source>
        <strain evidence="2">CGMCC 1.15067</strain>
    </source>
</reference>
<accession>A0ABW4UT33</accession>
<dbReference type="RefSeq" id="WP_379283252.1">
    <property type="nucleotide sequence ID" value="NZ_JBHUGF010000010.1"/>
</dbReference>
<keyword evidence="2" id="KW-1185">Reference proteome</keyword>
<evidence type="ECO:0000313" key="2">
    <source>
        <dbReference type="Proteomes" id="UP001597403"/>
    </source>
</evidence>